<organism evidence="1">
    <name type="scientific">Anopheles sinensis</name>
    <name type="common">Mosquito</name>
    <dbReference type="NCBI Taxonomy" id="74873"/>
    <lineage>
        <taxon>Eukaryota</taxon>
        <taxon>Metazoa</taxon>
        <taxon>Ecdysozoa</taxon>
        <taxon>Arthropoda</taxon>
        <taxon>Hexapoda</taxon>
        <taxon>Insecta</taxon>
        <taxon>Pterygota</taxon>
        <taxon>Neoptera</taxon>
        <taxon>Endopterygota</taxon>
        <taxon>Diptera</taxon>
        <taxon>Nematocera</taxon>
        <taxon>Culicoidea</taxon>
        <taxon>Culicidae</taxon>
        <taxon>Anophelinae</taxon>
        <taxon>Anopheles</taxon>
    </lineage>
</organism>
<evidence type="ECO:0000313" key="3">
    <source>
        <dbReference type="Proteomes" id="UP000030765"/>
    </source>
</evidence>
<evidence type="ECO:0000313" key="2">
    <source>
        <dbReference type="EnsemblMetazoa" id="ASIC011822-PA"/>
    </source>
</evidence>
<dbReference type="Proteomes" id="UP000030765">
    <property type="component" value="Unassembled WGS sequence"/>
</dbReference>
<sequence>MGELNALVWEPSRPGFVCILLRRKWRAQEFDDIAEEAVAATVVLMIVNDWIKDVNDDDDDILEGSDLK</sequence>
<dbReference type="VEuPathDB" id="VectorBase:ASIC011822"/>
<evidence type="ECO:0000313" key="1">
    <source>
        <dbReference type="EMBL" id="KFB43993.1"/>
    </source>
</evidence>
<keyword evidence="3" id="KW-1185">Reference proteome</keyword>
<reference evidence="1 3" key="1">
    <citation type="journal article" date="2014" name="BMC Genomics">
        <title>Genome sequence of Anopheles sinensis provides insight into genetics basis of mosquito competence for malaria parasites.</title>
        <authorList>
            <person name="Zhou D."/>
            <person name="Zhang D."/>
            <person name="Ding G."/>
            <person name="Shi L."/>
            <person name="Hou Q."/>
            <person name="Ye Y."/>
            <person name="Xu Y."/>
            <person name="Zhou H."/>
            <person name="Xiong C."/>
            <person name="Li S."/>
            <person name="Yu J."/>
            <person name="Hong S."/>
            <person name="Yu X."/>
            <person name="Zou P."/>
            <person name="Chen C."/>
            <person name="Chang X."/>
            <person name="Wang W."/>
            <person name="Lv Y."/>
            <person name="Sun Y."/>
            <person name="Ma L."/>
            <person name="Shen B."/>
            <person name="Zhu C."/>
        </authorList>
    </citation>
    <scope>NUCLEOTIDE SEQUENCE [LARGE SCALE GENOMIC DNA]</scope>
</reference>
<protein>
    <submittedName>
        <fullName evidence="1 2">F-box and WD-40 domain-containing protein CDC4</fullName>
    </submittedName>
</protein>
<proteinExistence type="predicted"/>
<dbReference type="EMBL" id="KE525266">
    <property type="protein sequence ID" value="KFB43993.1"/>
    <property type="molecule type" value="Genomic_DNA"/>
</dbReference>
<name>A0A084W199_ANOSI</name>
<accession>A0A084W199</accession>
<dbReference type="AlphaFoldDB" id="A0A084W199"/>
<reference evidence="2" key="2">
    <citation type="submission" date="2020-05" db="UniProtKB">
        <authorList>
            <consortium name="EnsemblMetazoa"/>
        </authorList>
    </citation>
    <scope>IDENTIFICATION</scope>
</reference>
<dbReference type="EnsemblMetazoa" id="ASIC011822-RA">
    <property type="protein sequence ID" value="ASIC011822-PA"/>
    <property type="gene ID" value="ASIC011822"/>
</dbReference>
<dbReference type="EMBL" id="ATLV01019249">
    <property type="status" value="NOT_ANNOTATED_CDS"/>
    <property type="molecule type" value="Genomic_DNA"/>
</dbReference>
<gene>
    <name evidence="1" type="ORF">ZHAS_00011822</name>
</gene>